<evidence type="ECO:0000313" key="2">
    <source>
        <dbReference type="EMBL" id="RNI26886.1"/>
    </source>
</evidence>
<proteinExistence type="predicted"/>
<sequence>MKTKTGRVLAVAILLAVALLQAFTYEYLAAAAWGSLALAMALSGERLPAGQRTPKTPKQYLMAFCLVLALGLFGYQLYRDLTDKGASRLPSTTPVHE</sequence>
<gene>
    <name evidence="2" type="ORF">EFB08_10435</name>
</gene>
<dbReference type="EMBL" id="RJJD01000005">
    <property type="protein sequence ID" value="RNI26886.1"/>
    <property type="molecule type" value="Genomic_DNA"/>
</dbReference>
<keyword evidence="1" id="KW-1133">Transmembrane helix</keyword>
<evidence type="ECO:0000256" key="1">
    <source>
        <dbReference type="SAM" id="Phobius"/>
    </source>
</evidence>
<dbReference type="Proteomes" id="UP000272117">
    <property type="component" value="Unassembled WGS sequence"/>
</dbReference>
<keyword evidence="1" id="KW-0472">Membrane</keyword>
<organism evidence="2 3">
    <name type="scientific">Rufibacter latericius</name>
    <dbReference type="NCBI Taxonomy" id="2487040"/>
    <lineage>
        <taxon>Bacteria</taxon>
        <taxon>Pseudomonadati</taxon>
        <taxon>Bacteroidota</taxon>
        <taxon>Cytophagia</taxon>
        <taxon>Cytophagales</taxon>
        <taxon>Hymenobacteraceae</taxon>
        <taxon>Rufibacter</taxon>
    </lineage>
</organism>
<name>A0A3M9MMW5_9BACT</name>
<keyword evidence="1" id="KW-0812">Transmembrane</keyword>
<dbReference type="AlphaFoldDB" id="A0A3M9MMW5"/>
<feature type="transmembrane region" description="Helical" evidence="1">
    <location>
        <begin position="61"/>
        <end position="78"/>
    </location>
</feature>
<dbReference type="OrthoDB" id="894297at2"/>
<dbReference type="RefSeq" id="WP_125077708.1">
    <property type="nucleotide sequence ID" value="NZ_RJJD01000005.1"/>
</dbReference>
<accession>A0A3M9MMW5</accession>
<protein>
    <submittedName>
        <fullName evidence="2">Uncharacterized protein</fullName>
    </submittedName>
</protein>
<reference evidence="2 3" key="1">
    <citation type="submission" date="2018-11" db="EMBL/GenBank/DDBJ databases">
        <title>Rufibacter latericius sp. nov., isolated from water in Baiyang Lake.</title>
        <authorList>
            <person name="Yang Y."/>
        </authorList>
    </citation>
    <scope>NUCLEOTIDE SEQUENCE [LARGE SCALE GENOMIC DNA]</scope>
    <source>
        <strain evidence="2 3">R-22-1c-1</strain>
    </source>
</reference>
<evidence type="ECO:0000313" key="3">
    <source>
        <dbReference type="Proteomes" id="UP000272117"/>
    </source>
</evidence>
<keyword evidence="3" id="KW-1185">Reference proteome</keyword>
<comment type="caution">
    <text evidence="2">The sequence shown here is derived from an EMBL/GenBank/DDBJ whole genome shotgun (WGS) entry which is preliminary data.</text>
</comment>